<dbReference type="Gene3D" id="3.40.50.720">
    <property type="entry name" value="NAD(P)-binding Rossmann-like Domain"/>
    <property type="match status" value="1"/>
</dbReference>
<reference evidence="3 4" key="1">
    <citation type="submission" date="2016-11" db="EMBL/GenBank/DDBJ databases">
        <authorList>
            <person name="Jaros S."/>
            <person name="Januszkiewicz K."/>
            <person name="Wedrychowicz H."/>
        </authorList>
    </citation>
    <scope>NUCLEOTIDE SEQUENCE [LARGE SCALE GENOMIC DNA]</scope>
    <source>
        <strain evidence="3 4">DSM 100565</strain>
    </source>
</reference>
<dbReference type="STRING" id="1447782.SAMN05444417_0489"/>
<dbReference type="SUPFAM" id="SSF51735">
    <property type="entry name" value="NAD(P)-binding Rossmann-fold domains"/>
    <property type="match status" value="1"/>
</dbReference>
<proteinExistence type="inferred from homology"/>
<sequence>MMGQLDGQIALVTGASRGIGVALAEAFAGAGAQVVGLSRSEADLKSALSDVAGPDGRRASWVAADLTDWDAVRGAVAGIEERHGRIDLLFANAGRFESLAGLREADPGEWWRDVTVNLLGTMQIVRAVLPGMIDRRSGTIVTMNGGRPRGGSAYAASKAGIVQLTETLAEELRFEKVEGVRVLCANPGLNETDMTRLQRDSGSGHRWIPEVGDMLRDGRVRQPREIAERTLQILTQATPADNGRLYDPDGWV</sequence>
<gene>
    <name evidence="3" type="ORF">SAMN05444417_0489</name>
</gene>
<dbReference type="PRINTS" id="PR00081">
    <property type="entry name" value="GDHRDH"/>
</dbReference>
<name>A0A1M6ALC1_9RHOB</name>
<dbReference type="OrthoDB" id="9810734at2"/>
<dbReference type="PROSITE" id="PS00061">
    <property type="entry name" value="ADH_SHORT"/>
    <property type="match status" value="1"/>
</dbReference>
<keyword evidence="4" id="KW-1185">Reference proteome</keyword>
<comment type="similarity">
    <text evidence="1 2">Belongs to the short-chain dehydrogenases/reductases (SDR) family.</text>
</comment>
<dbReference type="AlphaFoldDB" id="A0A1M6ALC1"/>
<dbReference type="EMBL" id="FQYO01000001">
    <property type="protein sequence ID" value="SHI37128.1"/>
    <property type="molecule type" value="Genomic_DNA"/>
</dbReference>
<dbReference type="InterPro" id="IPR002347">
    <property type="entry name" value="SDR_fam"/>
</dbReference>
<evidence type="ECO:0000256" key="2">
    <source>
        <dbReference type="RuleBase" id="RU000363"/>
    </source>
</evidence>
<dbReference type="PRINTS" id="PR00080">
    <property type="entry name" value="SDRFAMILY"/>
</dbReference>
<dbReference type="PANTHER" id="PTHR42760">
    <property type="entry name" value="SHORT-CHAIN DEHYDROGENASES/REDUCTASES FAMILY MEMBER"/>
    <property type="match status" value="1"/>
</dbReference>
<dbReference type="Proteomes" id="UP000184292">
    <property type="component" value="Unassembled WGS sequence"/>
</dbReference>
<accession>A0A1M6ALC1</accession>
<protein>
    <submittedName>
        <fullName evidence="3">3-oxoacyl-[acyl-carrier protein] reductase</fullName>
    </submittedName>
</protein>
<evidence type="ECO:0000256" key="1">
    <source>
        <dbReference type="ARBA" id="ARBA00006484"/>
    </source>
</evidence>
<dbReference type="InterPro" id="IPR036291">
    <property type="entry name" value="NAD(P)-bd_dom_sf"/>
</dbReference>
<dbReference type="CDD" id="cd05233">
    <property type="entry name" value="SDR_c"/>
    <property type="match status" value="1"/>
</dbReference>
<dbReference type="InterPro" id="IPR020904">
    <property type="entry name" value="Sc_DH/Rdtase_CS"/>
</dbReference>
<dbReference type="GO" id="GO:0016616">
    <property type="term" value="F:oxidoreductase activity, acting on the CH-OH group of donors, NAD or NADP as acceptor"/>
    <property type="evidence" value="ECO:0007669"/>
    <property type="project" value="TreeGrafter"/>
</dbReference>
<organism evidence="3 4">
    <name type="scientific">Wenxinia saemankumensis</name>
    <dbReference type="NCBI Taxonomy" id="1447782"/>
    <lineage>
        <taxon>Bacteria</taxon>
        <taxon>Pseudomonadati</taxon>
        <taxon>Pseudomonadota</taxon>
        <taxon>Alphaproteobacteria</taxon>
        <taxon>Rhodobacterales</taxon>
        <taxon>Roseobacteraceae</taxon>
        <taxon>Wenxinia</taxon>
    </lineage>
</organism>
<dbReference type="Pfam" id="PF00106">
    <property type="entry name" value="adh_short"/>
    <property type="match status" value="1"/>
</dbReference>
<evidence type="ECO:0000313" key="3">
    <source>
        <dbReference type="EMBL" id="SHI37128.1"/>
    </source>
</evidence>
<evidence type="ECO:0000313" key="4">
    <source>
        <dbReference type="Proteomes" id="UP000184292"/>
    </source>
</evidence>